<sequence>ATCSTLSRRPSKPISTALPRPRSCPAHNLSSRSRPSAPRERLPLENALHKAFANRRVNRINERKEFFRVSLDEVAQAVRKHHGEFELTRTAEAAEYRKTLALQEEEQGRTGERAA</sequence>
<comment type="caution">
    <text evidence="2">The sequence shown here is derived from an EMBL/GenBank/DDBJ whole genome shotgun (WGS) entry which is preliminary data.</text>
</comment>
<name>A0A3A8PQ67_9BACT</name>
<accession>A0A3A8PQ67</accession>
<dbReference type="AlphaFoldDB" id="A0A3A8PQ67"/>
<evidence type="ECO:0000313" key="2">
    <source>
        <dbReference type="EMBL" id="RKH57250.1"/>
    </source>
</evidence>
<dbReference type="Pfam" id="PF13455">
    <property type="entry name" value="MUG113"/>
    <property type="match status" value="1"/>
</dbReference>
<feature type="region of interest" description="Disordered" evidence="1">
    <location>
        <begin position="1"/>
        <end position="43"/>
    </location>
</feature>
<gene>
    <name evidence="2" type="ORF">D7X96_38550</name>
</gene>
<protein>
    <submittedName>
        <fullName evidence="2">GIY-YIG nuclease family protein</fullName>
    </submittedName>
</protein>
<evidence type="ECO:0000313" key="3">
    <source>
        <dbReference type="Proteomes" id="UP000282656"/>
    </source>
</evidence>
<organism evidence="2 3">
    <name type="scientific">Corallococcus interemptor</name>
    <dbReference type="NCBI Taxonomy" id="2316720"/>
    <lineage>
        <taxon>Bacteria</taxon>
        <taxon>Pseudomonadati</taxon>
        <taxon>Myxococcota</taxon>
        <taxon>Myxococcia</taxon>
        <taxon>Myxococcales</taxon>
        <taxon>Cystobacterineae</taxon>
        <taxon>Myxococcaceae</taxon>
        <taxon>Corallococcus</taxon>
    </lineage>
</organism>
<feature type="non-terminal residue" evidence="2">
    <location>
        <position position="1"/>
    </location>
</feature>
<reference evidence="3" key="1">
    <citation type="submission" date="2018-09" db="EMBL/GenBank/DDBJ databases">
        <authorList>
            <person name="Livingstone P.G."/>
            <person name="Whitworth D.E."/>
        </authorList>
    </citation>
    <scope>NUCLEOTIDE SEQUENCE [LARGE SCALE GENOMIC DNA]</scope>
    <source>
        <strain evidence="3">AB047A</strain>
    </source>
</reference>
<evidence type="ECO:0000256" key="1">
    <source>
        <dbReference type="SAM" id="MobiDB-lite"/>
    </source>
</evidence>
<dbReference type="Proteomes" id="UP000282656">
    <property type="component" value="Unassembled WGS sequence"/>
</dbReference>
<dbReference type="EMBL" id="RAWM01000232">
    <property type="protein sequence ID" value="RKH57250.1"/>
    <property type="molecule type" value="Genomic_DNA"/>
</dbReference>
<keyword evidence="3" id="KW-1185">Reference proteome</keyword>
<proteinExistence type="predicted"/>